<dbReference type="Proteomes" id="UP000335636">
    <property type="component" value="Unassembled WGS sequence"/>
</dbReference>
<dbReference type="AlphaFoldDB" id="A0A5E4BMZ4"/>
<dbReference type="EMBL" id="CABDUW010000523">
    <property type="protein sequence ID" value="VTJ70785.1"/>
    <property type="molecule type" value="Genomic_DNA"/>
</dbReference>
<feature type="non-terminal residue" evidence="2">
    <location>
        <position position="108"/>
    </location>
</feature>
<organism evidence="2 3">
    <name type="scientific">Marmota monax</name>
    <name type="common">Woodchuck</name>
    <dbReference type="NCBI Taxonomy" id="9995"/>
    <lineage>
        <taxon>Eukaryota</taxon>
        <taxon>Metazoa</taxon>
        <taxon>Chordata</taxon>
        <taxon>Craniata</taxon>
        <taxon>Vertebrata</taxon>
        <taxon>Euteleostomi</taxon>
        <taxon>Mammalia</taxon>
        <taxon>Eutheria</taxon>
        <taxon>Euarchontoglires</taxon>
        <taxon>Glires</taxon>
        <taxon>Rodentia</taxon>
        <taxon>Sciuromorpha</taxon>
        <taxon>Sciuridae</taxon>
        <taxon>Xerinae</taxon>
        <taxon>Marmotini</taxon>
        <taxon>Marmota</taxon>
    </lineage>
</organism>
<proteinExistence type="predicted"/>
<reference evidence="2" key="1">
    <citation type="submission" date="2019-04" db="EMBL/GenBank/DDBJ databases">
        <authorList>
            <person name="Alioto T."/>
            <person name="Alioto T."/>
        </authorList>
    </citation>
    <scope>NUCLEOTIDE SEQUENCE [LARGE SCALE GENOMIC DNA]</scope>
</reference>
<protein>
    <submittedName>
        <fullName evidence="2">Uncharacterized protein</fullName>
    </submittedName>
</protein>
<evidence type="ECO:0000313" key="2">
    <source>
        <dbReference type="EMBL" id="VTJ70785.1"/>
    </source>
</evidence>
<name>A0A5E4BMZ4_MARMO</name>
<accession>A0A5E4BMZ4</accession>
<evidence type="ECO:0000313" key="3">
    <source>
        <dbReference type="Proteomes" id="UP000335636"/>
    </source>
</evidence>
<keyword evidence="3" id="KW-1185">Reference proteome</keyword>
<sequence length="108" mass="12052">PPRRGCPSAPSTPLRATPARLGIPGELRSRGGGVRPRPGGVPFKSRERRATAPPPPESSPCRAALRCARLALRPPLRFPHPATDWQPPRDIRRWRLQSPRGERHRDHC</sequence>
<feature type="region of interest" description="Disordered" evidence="1">
    <location>
        <begin position="76"/>
        <end position="108"/>
    </location>
</feature>
<feature type="region of interest" description="Disordered" evidence="1">
    <location>
        <begin position="1"/>
        <end position="61"/>
    </location>
</feature>
<comment type="caution">
    <text evidence="2">The sequence shown here is derived from an EMBL/GenBank/DDBJ whole genome shotgun (WGS) entry which is preliminary data.</text>
</comment>
<feature type="non-terminal residue" evidence="2">
    <location>
        <position position="1"/>
    </location>
</feature>
<evidence type="ECO:0000256" key="1">
    <source>
        <dbReference type="SAM" id="MobiDB-lite"/>
    </source>
</evidence>
<gene>
    <name evidence="2" type="ORF">MONAX_5E000435</name>
</gene>